<evidence type="ECO:0000256" key="11">
    <source>
        <dbReference type="RuleBase" id="RU368004"/>
    </source>
</evidence>
<keyword evidence="6 11" id="KW-0489">Methyltransferase</keyword>
<keyword evidence="8 11" id="KW-0949">S-adenosyl-L-methionine</keyword>
<feature type="region of interest" description="Disordered" evidence="12">
    <location>
        <begin position="183"/>
        <end position="233"/>
    </location>
</feature>
<reference evidence="13 14" key="1">
    <citation type="submission" date="2016-06" db="EMBL/GenBank/DDBJ databases">
        <title>Evolution of pathogenesis and genome organization in the Tremellales.</title>
        <authorList>
            <person name="Cuomo C."/>
            <person name="Litvintseva A."/>
            <person name="Heitman J."/>
            <person name="Chen Y."/>
            <person name="Sun S."/>
            <person name="Springer D."/>
            <person name="Dromer F."/>
            <person name="Young S."/>
            <person name="Zeng Q."/>
            <person name="Chapman S."/>
            <person name="Gujja S."/>
            <person name="Saif S."/>
            <person name="Birren B."/>
        </authorList>
    </citation>
    <scope>NUCLEOTIDE SEQUENCE [LARGE SCALE GENOMIC DNA]</scope>
    <source>
        <strain evidence="13 14">CBS 6273</strain>
    </source>
</reference>
<keyword evidence="7 11" id="KW-0808">Transferase</keyword>
<evidence type="ECO:0000256" key="4">
    <source>
        <dbReference type="ARBA" id="ARBA00017788"/>
    </source>
</evidence>
<evidence type="ECO:0000256" key="7">
    <source>
        <dbReference type="ARBA" id="ARBA00022679"/>
    </source>
</evidence>
<comment type="function">
    <text evidence="11">Adenosyl-L-methionine (AdoMet)-dependent tRNA (uracil-O(2)-)-methyltransferase.</text>
</comment>
<dbReference type="PANTHER" id="PTHR21210">
    <property type="entry name" value="TRNA (URACIL-O(2)-)-METHYLTRANSFERASE-RELATED"/>
    <property type="match status" value="1"/>
</dbReference>
<keyword evidence="9 11" id="KW-0819">tRNA processing</keyword>
<feature type="compositionally biased region" description="Basic and acidic residues" evidence="12">
    <location>
        <begin position="219"/>
        <end position="233"/>
    </location>
</feature>
<dbReference type="InterPro" id="IPR011671">
    <property type="entry name" value="tRNA_uracil_MeTrfase"/>
</dbReference>
<accession>A0A1E3JB34</accession>
<dbReference type="OrthoDB" id="10047021at2759"/>
<dbReference type="Proteomes" id="UP000095149">
    <property type="component" value="Unassembled WGS sequence"/>
</dbReference>
<evidence type="ECO:0000256" key="6">
    <source>
        <dbReference type="ARBA" id="ARBA00022603"/>
    </source>
</evidence>
<protein>
    <recommendedName>
        <fullName evidence="4 11">tRNA (uracil-O(2)-)-methyltransferase</fullName>
        <ecNumber evidence="3 11">2.1.1.211</ecNumber>
    </recommendedName>
</protein>
<evidence type="ECO:0000256" key="2">
    <source>
        <dbReference type="ARBA" id="ARBA00009056"/>
    </source>
</evidence>
<dbReference type="GO" id="GO:0030488">
    <property type="term" value="P:tRNA methylation"/>
    <property type="evidence" value="ECO:0007669"/>
    <property type="project" value="UniProtKB-UniRule"/>
</dbReference>
<dbReference type="AlphaFoldDB" id="A0A1E3JB34"/>
<evidence type="ECO:0000313" key="14">
    <source>
        <dbReference type="Proteomes" id="UP000095149"/>
    </source>
</evidence>
<keyword evidence="5 11" id="KW-0963">Cytoplasm</keyword>
<comment type="subcellular location">
    <subcellularLocation>
        <location evidence="1 11">Cytoplasm</location>
    </subcellularLocation>
</comment>
<evidence type="ECO:0000256" key="8">
    <source>
        <dbReference type="ARBA" id="ARBA00022691"/>
    </source>
</evidence>
<dbReference type="GO" id="GO:0005737">
    <property type="term" value="C:cytoplasm"/>
    <property type="evidence" value="ECO:0007669"/>
    <property type="project" value="UniProtKB-SubCell"/>
</dbReference>
<feature type="compositionally biased region" description="Low complexity" evidence="12">
    <location>
        <begin position="183"/>
        <end position="204"/>
    </location>
</feature>
<evidence type="ECO:0000256" key="3">
    <source>
        <dbReference type="ARBA" id="ARBA00012795"/>
    </source>
</evidence>
<dbReference type="PANTHER" id="PTHR21210:SF0">
    <property type="entry name" value="TRNA (URACIL-O(2)-)-METHYLTRANSFERASE-RELATED"/>
    <property type="match status" value="1"/>
</dbReference>
<comment type="similarity">
    <text evidence="2 11">Belongs to the TRM44 family.</text>
</comment>
<dbReference type="GO" id="GO:0141101">
    <property type="term" value="F:tRNA(Ser) (uridine(44)-2'-O-)-methyltransferase activity"/>
    <property type="evidence" value="ECO:0007669"/>
    <property type="project" value="UniProtKB-EC"/>
</dbReference>
<proteinExistence type="inferred from homology"/>
<evidence type="ECO:0000256" key="1">
    <source>
        <dbReference type="ARBA" id="ARBA00004496"/>
    </source>
</evidence>
<evidence type="ECO:0000256" key="5">
    <source>
        <dbReference type="ARBA" id="ARBA00022490"/>
    </source>
</evidence>
<name>A0A1E3JB34_9TREE</name>
<dbReference type="EMBL" id="MEKH01000013">
    <property type="protein sequence ID" value="ODN98059.1"/>
    <property type="molecule type" value="Genomic_DNA"/>
</dbReference>
<dbReference type="Pfam" id="PF07757">
    <property type="entry name" value="AdoMet_MTase"/>
    <property type="match status" value="1"/>
</dbReference>
<evidence type="ECO:0000313" key="13">
    <source>
        <dbReference type="EMBL" id="ODN98059.1"/>
    </source>
</evidence>
<evidence type="ECO:0000256" key="10">
    <source>
        <dbReference type="ARBA" id="ARBA00047957"/>
    </source>
</evidence>
<sequence>MCDGSVLPAPWLPLLAAPCPLQLPAFLAALRAQLAPEAPDRQESAPHQLVVRNTQLDLVEHVSLRFSPPHSTTGATLHHAIHFYSAPDHDIAVVVLTPHVTKASDSPSCPRIQKLAYVWEPWQNAQQGDGIPTTTFDHAVPCGRVSIHYVPFLTSPPRSHSPPPPSFLAPRGAHPALASIASRLSSKPKRSSPLASTSSISSISVNDHDDLRPPPPSISDDKSDNRFEGKDDRPSLYQHCEEHLGRLFRQAQDETLSSDPWSILSILSISPSLSFKAPVSTHDSLSHDDAKVLDFSALYLILKERHRHLVKKKSSFPLDQLRTSSRCLSHHPDDPALPDDLAEWGQHDIAVAAFLMIMWRDLYPRGDSDKDVGGGGGAGRPGRARDTWGRPKAGFVDLGCGNGLLVHILASEGYQGVGYDLRPRQAWSSYPSSTQARLHSLEIDPPAWFPATLDEWKSGGWSGSVVRDDSFLIGNHADQLTPWIPLFSLLPKTPIPFLSFPCCLHLFSPSAMFTDYTYDPPLHPHSPQEWLPLINGEQEKHSVYTSYVKWLGWVGMKAGWEWEVESVRGEGVKGYGIVGESILNREVDGKSLMGEPGNRRWTESADQDDACRAWALEQVQSVRKGATNADK</sequence>
<comment type="catalytic activity">
    <reaction evidence="10 11">
        <text>uridine(44) in tRNA(Ser) + S-adenosyl-L-methionine = 2'-O-methyluridine(44) in tRNA(Ser) + S-adenosyl-L-homocysteine + H(+)</text>
        <dbReference type="Rhea" id="RHEA:43100"/>
        <dbReference type="Rhea" id="RHEA-COMP:10339"/>
        <dbReference type="Rhea" id="RHEA-COMP:10340"/>
        <dbReference type="ChEBI" id="CHEBI:15378"/>
        <dbReference type="ChEBI" id="CHEBI:57856"/>
        <dbReference type="ChEBI" id="CHEBI:59789"/>
        <dbReference type="ChEBI" id="CHEBI:65315"/>
        <dbReference type="ChEBI" id="CHEBI:74478"/>
        <dbReference type="EC" id="2.1.1.211"/>
    </reaction>
</comment>
<evidence type="ECO:0000256" key="9">
    <source>
        <dbReference type="ARBA" id="ARBA00022694"/>
    </source>
</evidence>
<evidence type="ECO:0000256" key="12">
    <source>
        <dbReference type="SAM" id="MobiDB-lite"/>
    </source>
</evidence>
<gene>
    <name evidence="13" type="ORF">I350_07701</name>
</gene>
<comment type="caution">
    <text evidence="13">The sequence shown here is derived from an EMBL/GenBank/DDBJ whole genome shotgun (WGS) entry which is preliminary data.</text>
</comment>
<dbReference type="EC" id="2.1.1.211" evidence="3 11"/>
<organism evidence="13 14">
    <name type="scientific">Cryptococcus amylolentus CBS 6273</name>
    <dbReference type="NCBI Taxonomy" id="1296118"/>
    <lineage>
        <taxon>Eukaryota</taxon>
        <taxon>Fungi</taxon>
        <taxon>Dikarya</taxon>
        <taxon>Basidiomycota</taxon>
        <taxon>Agaricomycotina</taxon>
        <taxon>Tremellomycetes</taxon>
        <taxon>Tremellales</taxon>
        <taxon>Cryptococcaceae</taxon>
        <taxon>Cryptococcus</taxon>
    </lineage>
</organism>